<dbReference type="Proteomes" id="UP001595583">
    <property type="component" value="Unassembled WGS sequence"/>
</dbReference>
<dbReference type="EMBL" id="JBHRTK010000035">
    <property type="protein sequence ID" value="MFC3209346.1"/>
    <property type="molecule type" value="Genomic_DNA"/>
</dbReference>
<evidence type="ECO:0000313" key="2">
    <source>
        <dbReference type="Proteomes" id="UP001595583"/>
    </source>
</evidence>
<accession>A0ABV7KK75</accession>
<organism evidence="1 2">
    <name type="scientific">Aquamicrobium soli</name>
    <dbReference type="NCBI Taxonomy" id="1811518"/>
    <lineage>
        <taxon>Bacteria</taxon>
        <taxon>Pseudomonadati</taxon>
        <taxon>Pseudomonadota</taxon>
        <taxon>Alphaproteobacteria</taxon>
        <taxon>Hyphomicrobiales</taxon>
        <taxon>Phyllobacteriaceae</taxon>
        <taxon>Aquamicrobium</taxon>
    </lineage>
</organism>
<protein>
    <recommendedName>
        <fullName evidence="3">Transposase</fullName>
    </recommendedName>
</protein>
<dbReference type="RefSeq" id="WP_378225648.1">
    <property type="nucleotide sequence ID" value="NZ_JBHRTK010000035.1"/>
</dbReference>
<evidence type="ECO:0000313" key="1">
    <source>
        <dbReference type="EMBL" id="MFC3209346.1"/>
    </source>
</evidence>
<keyword evidence="2" id="KW-1185">Reference proteome</keyword>
<gene>
    <name evidence="1" type="ORF">ACFOHJ_24280</name>
</gene>
<evidence type="ECO:0008006" key="3">
    <source>
        <dbReference type="Google" id="ProtNLM"/>
    </source>
</evidence>
<reference evidence="2" key="1">
    <citation type="journal article" date="2019" name="Int. J. Syst. Evol. Microbiol.">
        <title>The Global Catalogue of Microorganisms (GCM) 10K type strain sequencing project: providing services to taxonomists for standard genome sequencing and annotation.</title>
        <authorList>
            <consortium name="The Broad Institute Genomics Platform"/>
            <consortium name="The Broad Institute Genome Sequencing Center for Infectious Disease"/>
            <person name="Wu L."/>
            <person name="Ma J."/>
        </authorList>
    </citation>
    <scope>NUCLEOTIDE SEQUENCE [LARGE SCALE GENOMIC DNA]</scope>
    <source>
        <strain evidence="2">KCTC 52165</strain>
    </source>
</reference>
<name>A0ABV7KK75_9HYPH</name>
<sequence length="43" mass="4790">MAVIARFPGQSAAVAANKKRTNLDKYAKSMTWHLLPDENKKST</sequence>
<comment type="caution">
    <text evidence="1">The sequence shown here is derived from an EMBL/GenBank/DDBJ whole genome shotgun (WGS) entry which is preliminary data.</text>
</comment>
<proteinExistence type="predicted"/>